<proteinExistence type="predicted"/>
<name>A0A8B1NFE6_9ACTN</name>
<dbReference type="EMBL" id="CP072931">
    <property type="protein sequence ID" value="QTZ93643.1"/>
    <property type="molecule type" value="Genomic_DNA"/>
</dbReference>
<evidence type="ECO:0000313" key="2">
    <source>
        <dbReference type="Proteomes" id="UP000009036"/>
    </source>
</evidence>
<organism evidence="1 2">
    <name type="scientific">Streptomyces auratus AGR0001</name>
    <dbReference type="NCBI Taxonomy" id="1160718"/>
    <lineage>
        <taxon>Bacteria</taxon>
        <taxon>Bacillati</taxon>
        <taxon>Actinomycetota</taxon>
        <taxon>Actinomycetes</taxon>
        <taxon>Kitasatosporales</taxon>
        <taxon>Streptomycetaceae</taxon>
        <taxon>Streptomyces</taxon>
    </lineage>
</organism>
<sequence>MDQGLSAVLGALVGALATGGGAYISGRYAAKTQKKQARREVYRVFLSELTSVHMQIAKIRELLFYLNPHGEADPNTIKAELADLKVKVGRLRDLEVGVRLEGPQSVASPANEATRQVSRIEHRLEFAHSRNLQDNDLLRVMEVVEGEYGSLDELVGRVHCEAPKHL</sequence>
<reference evidence="1" key="2">
    <citation type="submission" date="2021-04" db="EMBL/GenBank/DDBJ databases">
        <authorList>
            <person name="Wen M.-L."/>
            <person name="Han X.-L."/>
            <person name="Xiong J."/>
        </authorList>
    </citation>
    <scope>NUCLEOTIDE SEQUENCE</scope>
    <source>
        <strain evidence="1">AGR0001</strain>
    </source>
</reference>
<gene>
    <name evidence="1" type="ORF">SU9_021105</name>
</gene>
<dbReference type="Proteomes" id="UP000009036">
    <property type="component" value="Chromosome"/>
</dbReference>
<dbReference type="AlphaFoldDB" id="A0A8B1NFE6"/>
<reference evidence="1" key="1">
    <citation type="journal article" date="2012" name="J. Bacteriol.">
        <title>Genome Sequence of Streptomyces auratus Strain AGR0001, a Phoslactomycin-Producing Actinomycete.</title>
        <authorList>
            <person name="Han X."/>
            <person name="Li M."/>
            <person name="Ding Z."/>
            <person name="Zhao J."/>
            <person name="Ji K."/>
            <person name="Wen M."/>
            <person name="Lu T."/>
        </authorList>
    </citation>
    <scope>NUCLEOTIDE SEQUENCE</scope>
    <source>
        <strain evidence="1">AGR0001</strain>
    </source>
</reference>
<accession>A0A8B1NFE6</accession>
<keyword evidence="2" id="KW-1185">Reference proteome</keyword>
<dbReference type="KEGG" id="sauh:SU9_021105"/>
<dbReference type="RefSeq" id="WP_211823486.1">
    <property type="nucleotide sequence ID" value="NZ_CP072931.1"/>
</dbReference>
<protein>
    <submittedName>
        <fullName evidence="1">Uncharacterized protein</fullName>
    </submittedName>
</protein>
<evidence type="ECO:0000313" key="1">
    <source>
        <dbReference type="EMBL" id="QTZ93643.1"/>
    </source>
</evidence>